<proteinExistence type="predicted"/>
<evidence type="ECO:0000256" key="6">
    <source>
        <dbReference type="SAM" id="Phobius"/>
    </source>
</evidence>
<name>A0A6M0H251_9CLOT</name>
<keyword evidence="4 6" id="KW-1133">Transmembrane helix</keyword>
<dbReference type="Pfam" id="PF03788">
    <property type="entry name" value="LrgA"/>
    <property type="match status" value="1"/>
</dbReference>
<feature type="transmembrane region" description="Helical" evidence="6">
    <location>
        <begin position="87"/>
        <end position="107"/>
    </location>
</feature>
<dbReference type="AlphaFoldDB" id="A0A6M0H251"/>
<protein>
    <submittedName>
        <fullName evidence="7">CidA/LrgA family protein</fullName>
    </submittedName>
</protein>
<keyword evidence="2" id="KW-1003">Cell membrane</keyword>
<dbReference type="EMBL" id="JAAGPU010000004">
    <property type="protein sequence ID" value="NEU03971.1"/>
    <property type="molecule type" value="Genomic_DNA"/>
</dbReference>
<evidence type="ECO:0000256" key="4">
    <source>
        <dbReference type="ARBA" id="ARBA00022989"/>
    </source>
</evidence>
<gene>
    <name evidence="7" type="ORF">G3M99_03710</name>
</gene>
<dbReference type="GO" id="GO:0005886">
    <property type="term" value="C:plasma membrane"/>
    <property type="evidence" value="ECO:0007669"/>
    <property type="project" value="UniProtKB-SubCell"/>
</dbReference>
<organism evidence="7 8">
    <name type="scientific">Clostridium senegalense</name>
    <dbReference type="NCBI Taxonomy" id="1465809"/>
    <lineage>
        <taxon>Bacteria</taxon>
        <taxon>Bacillati</taxon>
        <taxon>Bacillota</taxon>
        <taxon>Clostridia</taxon>
        <taxon>Eubacteriales</taxon>
        <taxon>Clostridiaceae</taxon>
        <taxon>Clostridium</taxon>
    </lineage>
</organism>
<evidence type="ECO:0000256" key="1">
    <source>
        <dbReference type="ARBA" id="ARBA00004651"/>
    </source>
</evidence>
<dbReference type="PANTHER" id="PTHR33931:SF2">
    <property type="entry name" value="HOLIN-LIKE PROTEIN CIDA"/>
    <property type="match status" value="1"/>
</dbReference>
<reference evidence="7 8" key="1">
    <citation type="submission" date="2020-02" db="EMBL/GenBank/DDBJ databases">
        <title>Genome assembly of a novel Clostridium senegalense strain.</title>
        <authorList>
            <person name="Gupta T.B."/>
            <person name="Jauregui R."/>
            <person name="Maclean P."/>
            <person name="Nawarathana A."/>
            <person name="Brightwell G."/>
        </authorList>
    </citation>
    <scope>NUCLEOTIDE SEQUENCE [LARGE SCALE GENOMIC DNA]</scope>
    <source>
        <strain evidence="7 8">AGRFS4</strain>
    </source>
</reference>
<evidence type="ECO:0000313" key="8">
    <source>
        <dbReference type="Proteomes" id="UP000481872"/>
    </source>
</evidence>
<keyword evidence="5 6" id="KW-0472">Membrane</keyword>
<evidence type="ECO:0000256" key="3">
    <source>
        <dbReference type="ARBA" id="ARBA00022692"/>
    </source>
</evidence>
<comment type="subcellular location">
    <subcellularLocation>
        <location evidence="1">Cell membrane</location>
        <topology evidence="1">Multi-pass membrane protein</topology>
    </subcellularLocation>
</comment>
<dbReference type="PANTHER" id="PTHR33931">
    <property type="entry name" value="HOLIN-LIKE PROTEIN CIDA-RELATED"/>
    <property type="match status" value="1"/>
</dbReference>
<feature type="transmembrane region" description="Helical" evidence="6">
    <location>
        <begin position="29"/>
        <end position="47"/>
    </location>
</feature>
<dbReference type="Proteomes" id="UP000481872">
    <property type="component" value="Unassembled WGS sequence"/>
</dbReference>
<evidence type="ECO:0000256" key="5">
    <source>
        <dbReference type="ARBA" id="ARBA00023136"/>
    </source>
</evidence>
<evidence type="ECO:0000313" key="7">
    <source>
        <dbReference type="EMBL" id="NEU03971.1"/>
    </source>
</evidence>
<evidence type="ECO:0000256" key="2">
    <source>
        <dbReference type="ARBA" id="ARBA00022475"/>
    </source>
</evidence>
<keyword evidence="3 6" id="KW-0812">Transmembrane</keyword>
<dbReference type="InterPro" id="IPR005538">
    <property type="entry name" value="LrgA/CidA"/>
</dbReference>
<feature type="transmembrane region" description="Helical" evidence="6">
    <location>
        <begin position="59"/>
        <end position="81"/>
    </location>
</feature>
<keyword evidence="8" id="KW-1185">Reference proteome</keyword>
<comment type="caution">
    <text evidence="7">The sequence shown here is derived from an EMBL/GenBank/DDBJ whole genome shotgun (WGS) entry which is preliminary data.</text>
</comment>
<dbReference type="RefSeq" id="WP_061994094.1">
    <property type="nucleotide sequence ID" value="NZ_JAAGPU010000004.1"/>
</dbReference>
<sequence>MKILKQLAIIFFITFLGEAVSRLLHLPIPGNVIGMLLLLVALLTNILKTEAIEEVSNYLLNNLAFFFVPASIGILGCLDILKGSVIKILLVCIISTSLVLIVTAYTVQLLTKVLEKKSIIKEEQ</sequence>
<accession>A0A6M0H251</accession>